<evidence type="ECO:0000313" key="2">
    <source>
        <dbReference type="EMBL" id="TFY82832.1"/>
    </source>
</evidence>
<evidence type="ECO:0000313" key="3">
    <source>
        <dbReference type="Proteomes" id="UP000298061"/>
    </source>
</evidence>
<dbReference type="Proteomes" id="UP000298061">
    <property type="component" value="Unassembled WGS sequence"/>
</dbReference>
<dbReference type="EMBL" id="SFCI01000075">
    <property type="protein sequence ID" value="TFY82832.1"/>
    <property type="molecule type" value="Genomic_DNA"/>
</dbReference>
<dbReference type="GO" id="GO:0000445">
    <property type="term" value="C:THO complex part of transcription export complex"/>
    <property type="evidence" value="ECO:0007669"/>
    <property type="project" value="TreeGrafter"/>
</dbReference>
<dbReference type="Pfam" id="PF11732">
    <property type="entry name" value="Thoc2"/>
    <property type="match status" value="1"/>
</dbReference>
<dbReference type="OrthoDB" id="29024at2759"/>
<proteinExistence type="predicted"/>
<accession>A0A4Z0A712</accession>
<evidence type="ECO:0000259" key="1">
    <source>
        <dbReference type="Pfam" id="PF11732"/>
    </source>
</evidence>
<dbReference type="InterPro" id="IPR040007">
    <property type="entry name" value="Tho2"/>
</dbReference>
<gene>
    <name evidence="2" type="ORF">EWM64_g1184</name>
</gene>
<dbReference type="GO" id="GO:0006406">
    <property type="term" value="P:mRNA export from nucleus"/>
    <property type="evidence" value="ECO:0007669"/>
    <property type="project" value="InterPro"/>
</dbReference>
<dbReference type="GO" id="GO:0003729">
    <property type="term" value="F:mRNA binding"/>
    <property type="evidence" value="ECO:0007669"/>
    <property type="project" value="TreeGrafter"/>
</dbReference>
<feature type="domain" description="THO complex subunitTHOC2 N-terminal" evidence="1">
    <location>
        <begin position="1"/>
        <end position="37"/>
    </location>
</feature>
<dbReference type="STRING" id="135208.A0A4Z0A712"/>
<dbReference type="AlphaFoldDB" id="A0A4Z0A712"/>
<reference evidence="2 3" key="1">
    <citation type="submission" date="2019-02" db="EMBL/GenBank/DDBJ databases">
        <title>Genome sequencing of the rare red list fungi Hericium alpestre (H. flagellum).</title>
        <authorList>
            <person name="Buettner E."/>
            <person name="Kellner H."/>
        </authorList>
    </citation>
    <scope>NUCLEOTIDE SEQUENCE [LARGE SCALE GENOMIC DNA]</scope>
    <source>
        <strain evidence="2 3">DSM 108284</strain>
    </source>
</reference>
<name>A0A4Z0A712_9AGAM</name>
<dbReference type="PANTHER" id="PTHR21597:SF0">
    <property type="entry name" value="THO COMPLEX SUBUNIT 2"/>
    <property type="match status" value="1"/>
</dbReference>
<protein>
    <recommendedName>
        <fullName evidence="1">THO complex subunitTHOC2 N-terminal domain-containing protein</fullName>
    </recommendedName>
</protein>
<dbReference type="GO" id="GO:0006397">
    <property type="term" value="P:mRNA processing"/>
    <property type="evidence" value="ECO:0007669"/>
    <property type="project" value="InterPro"/>
</dbReference>
<comment type="caution">
    <text evidence="2">The sequence shown here is derived from an EMBL/GenBank/DDBJ whole genome shotgun (WGS) entry which is preliminary data.</text>
</comment>
<dbReference type="InterPro" id="IPR021726">
    <property type="entry name" value="THO_THOC2_N"/>
</dbReference>
<sequence length="77" mass="8723">MGFDILVYIILEALSNPNKARVKDEGVNTSDWLQSLASFTGMLFQRYSAAITPLLKPIVHQLYNNQTTEIVVLRELI</sequence>
<keyword evidence="3" id="KW-1185">Reference proteome</keyword>
<dbReference type="PANTHER" id="PTHR21597">
    <property type="entry name" value="THO2 PROTEIN"/>
    <property type="match status" value="1"/>
</dbReference>
<organism evidence="2 3">
    <name type="scientific">Hericium alpestre</name>
    <dbReference type="NCBI Taxonomy" id="135208"/>
    <lineage>
        <taxon>Eukaryota</taxon>
        <taxon>Fungi</taxon>
        <taxon>Dikarya</taxon>
        <taxon>Basidiomycota</taxon>
        <taxon>Agaricomycotina</taxon>
        <taxon>Agaricomycetes</taxon>
        <taxon>Russulales</taxon>
        <taxon>Hericiaceae</taxon>
        <taxon>Hericium</taxon>
    </lineage>
</organism>